<comment type="caution">
    <text evidence="2">The sequence shown here is derived from an EMBL/GenBank/DDBJ whole genome shotgun (WGS) entry which is preliminary data.</text>
</comment>
<dbReference type="Gene3D" id="1.25.40.10">
    <property type="entry name" value="Tetratricopeptide repeat domain"/>
    <property type="match status" value="1"/>
</dbReference>
<dbReference type="PANTHER" id="PTHR46035">
    <property type="entry name" value="TETRATRICOPEPTIDE REPEAT PROTEIN 4"/>
    <property type="match status" value="1"/>
</dbReference>
<evidence type="ECO:0000313" key="2">
    <source>
        <dbReference type="EMBL" id="KAJ8104052.1"/>
    </source>
</evidence>
<dbReference type="SMART" id="SM00028">
    <property type="entry name" value="TPR"/>
    <property type="match status" value="3"/>
</dbReference>
<dbReference type="InterPro" id="IPR011990">
    <property type="entry name" value="TPR-like_helical_dom_sf"/>
</dbReference>
<dbReference type="SUPFAM" id="SSF48452">
    <property type="entry name" value="TPR-like"/>
    <property type="match status" value="1"/>
</dbReference>
<gene>
    <name evidence="2" type="ORF">POJ06DRAFT_243432</name>
</gene>
<dbReference type="Proteomes" id="UP001217417">
    <property type="component" value="Unassembled WGS sequence"/>
</dbReference>
<dbReference type="GO" id="GO:0051879">
    <property type="term" value="F:Hsp90 protein binding"/>
    <property type="evidence" value="ECO:0007669"/>
    <property type="project" value="TreeGrafter"/>
</dbReference>
<dbReference type="PROSITE" id="PS50005">
    <property type="entry name" value="TPR"/>
    <property type="match status" value="1"/>
</dbReference>
<evidence type="ECO:0000256" key="1">
    <source>
        <dbReference type="PROSITE-ProRule" id="PRU00339"/>
    </source>
</evidence>
<dbReference type="GeneID" id="80881527"/>
<proteinExistence type="predicted"/>
<protein>
    <recommendedName>
        <fullName evidence="4">TPR-like protein</fullName>
    </recommendedName>
</protein>
<dbReference type="GO" id="GO:0005829">
    <property type="term" value="C:cytosol"/>
    <property type="evidence" value="ECO:0007669"/>
    <property type="project" value="TreeGrafter"/>
</dbReference>
<evidence type="ECO:0008006" key="4">
    <source>
        <dbReference type="Google" id="ProtNLM"/>
    </source>
</evidence>
<keyword evidence="3" id="KW-1185">Reference proteome</keyword>
<feature type="repeat" description="TPR" evidence="1">
    <location>
        <begin position="186"/>
        <end position="219"/>
    </location>
</feature>
<evidence type="ECO:0000313" key="3">
    <source>
        <dbReference type="Proteomes" id="UP001217417"/>
    </source>
</evidence>
<dbReference type="GO" id="GO:0005634">
    <property type="term" value="C:nucleus"/>
    <property type="evidence" value="ECO:0007669"/>
    <property type="project" value="TreeGrafter"/>
</dbReference>
<dbReference type="InterPro" id="IPR019734">
    <property type="entry name" value="TPR_rpt"/>
</dbReference>
<dbReference type="GO" id="GO:0006457">
    <property type="term" value="P:protein folding"/>
    <property type="evidence" value="ECO:0007669"/>
    <property type="project" value="TreeGrafter"/>
</dbReference>
<dbReference type="GO" id="GO:0030544">
    <property type="term" value="F:Hsp70 protein binding"/>
    <property type="evidence" value="ECO:0007669"/>
    <property type="project" value="TreeGrafter"/>
</dbReference>
<dbReference type="RefSeq" id="XP_056047502.1">
    <property type="nucleotide sequence ID" value="XM_056186361.1"/>
</dbReference>
<accession>A0AAD7QYY2</accession>
<dbReference type="Pfam" id="PF14559">
    <property type="entry name" value="TPR_19"/>
    <property type="match status" value="1"/>
</dbReference>
<dbReference type="PANTHER" id="PTHR46035:SF1">
    <property type="entry name" value="TETRATRICOPEPTIDE REPEAT PROTEIN 4"/>
    <property type="match status" value="1"/>
</dbReference>
<sequence length="256" mass="28889">MASTTPSPIGPLPKYASEDTASLMKDLNRLPLFMTELDTTDGGGGSNLALEALQALAYEGTPFEIASNFKTQGNDWFKLNQYKDAAEYYGKAIAAALKKDTKKENSSGNAENEKMEEIFDAKADPGTRIQVLSDNYGDETEMETENLKKLVTTCYLNRAACNLELKNYRRVINDCAEVLKVQPLNAKAYYRSARACLAIDKIKEAEECIERGLEIEPQSSYFNDLSIKVMQREDYLLKVEQQHTQRQLMKKHIVRM</sequence>
<dbReference type="EMBL" id="JARPMG010000001">
    <property type="protein sequence ID" value="KAJ8104052.1"/>
    <property type="molecule type" value="Genomic_DNA"/>
</dbReference>
<organism evidence="2 3">
    <name type="scientific">Lipomyces tetrasporus</name>
    <dbReference type="NCBI Taxonomy" id="54092"/>
    <lineage>
        <taxon>Eukaryota</taxon>
        <taxon>Fungi</taxon>
        <taxon>Dikarya</taxon>
        <taxon>Ascomycota</taxon>
        <taxon>Saccharomycotina</taxon>
        <taxon>Lipomycetes</taxon>
        <taxon>Lipomycetales</taxon>
        <taxon>Lipomycetaceae</taxon>
        <taxon>Lipomyces</taxon>
    </lineage>
</organism>
<name>A0AAD7QYY2_9ASCO</name>
<dbReference type="AlphaFoldDB" id="A0AAD7QYY2"/>
<reference evidence="2" key="1">
    <citation type="submission" date="2023-03" db="EMBL/GenBank/DDBJ databases">
        <title>Near-Complete genome sequence of Lipomyces tetrasporous NRRL Y-64009, an oleaginous yeast capable of growing on lignocellulosic hydrolysates.</title>
        <authorList>
            <consortium name="Lawrence Berkeley National Laboratory"/>
            <person name="Jagtap S.S."/>
            <person name="Liu J.-J."/>
            <person name="Walukiewicz H.E."/>
            <person name="Pangilinan J."/>
            <person name="Lipzen A."/>
            <person name="Ahrendt S."/>
            <person name="Koriabine M."/>
            <person name="Cobaugh K."/>
            <person name="Salamov A."/>
            <person name="Yoshinaga Y."/>
            <person name="Ng V."/>
            <person name="Daum C."/>
            <person name="Grigoriev I.V."/>
            <person name="Slininger P.J."/>
            <person name="Dien B.S."/>
            <person name="Jin Y.-S."/>
            <person name="Rao C.V."/>
        </authorList>
    </citation>
    <scope>NUCLEOTIDE SEQUENCE</scope>
    <source>
        <strain evidence="2">NRRL Y-64009</strain>
    </source>
</reference>
<keyword evidence="1" id="KW-0802">TPR repeat</keyword>